<keyword evidence="3" id="KW-1185">Reference proteome</keyword>
<dbReference type="SUPFAM" id="SSF143422">
    <property type="entry name" value="Transposase IS200-like"/>
    <property type="match status" value="1"/>
</dbReference>
<evidence type="ECO:0000259" key="1">
    <source>
        <dbReference type="SMART" id="SM01321"/>
    </source>
</evidence>
<dbReference type="InterPro" id="IPR036515">
    <property type="entry name" value="Transposase_17_sf"/>
</dbReference>
<dbReference type="Proteomes" id="UP001171916">
    <property type="component" value="Unassembled WGS sequence"/>
</dbReference>
<name>A0ABT7YH51_9BACT</name>
<sequence>MRDQHSDIWTHLVISTKMHEPVFTLKMIPEIEQAIEDYISQIPNHQGTYCVLPEHIHFLVKLPPDLSINALAKQVQDLISGRLRQQGHLTNINWETNYHAHSVSLNRLEIEKSLISRQDIKHKEMSLKEELKFLGM</sequence>
<dbReference type="SMART" id="SM01321">
    <property type="entry name" value="Y1_Tnp"/>
    <property type="match status" value="1"/>
</dbReference>
<evidence type="ECO:0000313" key="3">
    <source>
        <dbReference type="Proteomes" id="UP001171916"/>
    </source>
</evidence>
<dbReference type="EMBL" id="JAUEPH010000009">
    <property type="protein sequence ID" value="MDN3205842.1"/>
    <property type="molecule type" value="Genomic_DNA"/>
</dbReference>
<dbReference type="InterPro" id="IPR002686">
    <property type="entry name" value="Transposase_17"/>
</dbReference>
<proteinExistence type="predicted"/>
<organism evidence="2 3">
    <name type="scientific">Algoriphagus sediminis</name>
    <dbReference type="NCBI Taxonomy" id="3057113"/>
    <lineage>
        <taxon>Bacteria</taxon>
        <taxon>Pseudomonadati</taxon>
        <taxon>Bacteroidota</taxon>
        <taxon>Cytophagia</taxon>
        <taxon>Cytophagales</taxon>
        <taxon>Cyclobacteriaceae</taxon>
        <taxon>Algoriphagus</taxon>
    </lineage>
</organism>
<dbReference type="Gene3D" id="3.30.70.1290">
    <property type="entry name" value="Transposase IS200-like"/>
    <property type="match status" value="1"/>
</dbReference>
<dbReference type="RefSeq" id="WP_290002796.1">
    <property type="nucleotide sequence ID" value="NZ_JAUEPH010000009.1"/>
</dbReference>
<accession>A0ABT7YH51</accession>
<evidence type="ECO:0000313" key="2">
    <source>
        <dbReference type="EMBL" id="MDN3205842.1"/>
    </source>
</evidence>
<dbReference type="Pfam" id="PF01797">
    <property type="entry name" value="Y1_Tnp"/>
    <property type="match status" value="1"/>
</dbReference>
<gene>
    <name evidence="2" type="ORF">QVH07_16905</name>
</gene>
<feature type="domain" description="Transposase IS200-like" evidence="1">
    <location>
        <begin position="5"/>
        <end position="118"/>
    </location>
</feature>
<comment type="caution">
    <text evidence="2">The sequence shown here is derived from an EMBL/GenBank/DDBJ whole genome shotgun (WGS) entry which is preliminary data.</text>
</comment>
<protein>
    <submittedName>
        <fullName evidence="2">Transposase</fullName>
    </submittedName>
</protein>
<reference evidence="2" key="1">
    <citation type="submission" date="2023-06" db="EMBL/GenBank/DDBJ databases">
        <title>Robiginitalea aurantiacus sp. nov. and Algoriphagus sediminis sp. nov., isolated from coastal sediment.</title>
        <authorList>
            <person name="Zhou Z.Y."/>
            <person name="An J."/>
            <person name="Jia Y.W."/>
            <person name="Du Z.J."/>
        </authorList>
    </citation>
    <scope>NUCLEOTIDE SEQUENCE</scope>
    <source>
        <strain evidence="2">C2-7</strain>
    </source>
</reference>